<feature type="compositionally biased region" description="Polar residues" evidence="1">
    <location>
        <begin position="357"/>
        <end position="368"/>
    </location>
</feature>
<evidence type="ECO:0000313" key="2">
    <source>
        <dbReference type="EMBL" id="CAK9198903.1"/>
    </source>
</evidence>
<accession>A0ABP0TKN8</accession>
<evidence type="ECO:0008006" key="4">
    <source>
        <dbReference type="Google" id="ProtNLM"/>
    </source>
</evidence>
<dbReference type="Pfam" id="PF04031">
    <property type="entry name" value="Las1"/>
    <property type="match status" value="1"/>
</dbReference>
<dbReference type="InterPro" id="IPR007174">
    <property type="entry name" value="Las1"/>
</dbReference>
<feature type="compositionally biased region" description="Polar residues" evidence="1">
    <location>
        <begin position="570"/>
        <end position="581"/>
    </location>
</feature>
<evidence type="ECO:0000256" key="1">
    <source>
        <dbReference type="SAM" id="MobiDB-lite"/>
    </source>
</evidence>
<feature type="region of interest" description="Disordered" evidence="1">
    <location>
        <begin position="242"/>
        <end position="282"/>
    </location>
</feature>
<keyword evidence="3" id="KW-1185">Reference proteome</keyword>
<feature type="region of interest" description="Disordered" evidence="1">
    <location>
        <begin position="687"/>
        <end position="784"/>
    </location>
</feature>
<dbReference type="PANTHER" id="PTHR15002:SF0">
    <property type="entry name" value="RIBOSOMAL BIOGENESIS PROTEIN LAS1L"/>
    <property type="match status" value="1"/>
</dbReference>
<dbReference type="Proteomes" id="UP001497512">
    <property type="component" value="Chromosome 12"/>
</dbReference>
<reference evidence="2" key="1">
    <citation type="submission" date="2024-02" db="EMBL/GenBank/DDBJ databases">
        <authorList>
            <consortium name="ELIXIR-Norway"/>
            <consortium name="Elixir Norway"/>
        </authorList>
    </citation>
    <scope>NUCLEOTIDE SEQUENCE</scope>
</reference>
<feature type="region of interest" description="Disordered" evidence="1">
    <location>
        <begin position="549"/>
        <end position="581"/>
    </location>
</feature>
<feature type="region of interest" description="Disordered" evidence="1">
    <location>
        <begin position="354"/>
        <end position="374"/>
    </location>
</feature>
<dbReference type="PANTHER" id="PTHR15002">
    <property type="entry name" value="RIBOSOMAL BIOGENESIS PROTEIN LAS1L"/>
    <property type="match status" value="1"/>
</dbReference>
<name>A0ABP0TKN8_9BRYO</name>
<organism evidence="2 3">
    <name type="scientific">Sphagnum troendelagicum</name>
    <dbReference type="NCBI Taxonomy" id="128251"/>
    <lineage>
        <taxon>Eukaryota</taxon>
        <taxon>Viridiplantae</taxon>
        <taxon>Streptophyta</taxon>
        <taxon>Embryophyta</taxon>
        <taxon>Bryophyta</taxon>
        <taxon>Sphagnophytina</taxon>
        <taxon>Sphagnopsida</taxon>
        <taxon>Sphagnales</taxon>
        <taxon>Sphagnaceae</taxon>
        <taxon>Sphagnum</taxon>
    </lineage>
</organism>
<dbReference type="EMBL" id="OZ019904">
    <property type="protein sequence ID" value="CAK9198903.1"/>
    <property type="molecule type" value="Genomic_DNA"/>
</dbReference>
<proteinExistence type="predicted"/>
<feature type="compositionally biased region" description="Basic and acidic residues" evidence="1">
    <location>
        <begin position="752"/>
        <end position="764"/>
    </location>
</feature>
<gene>
    <name evidence="2" type="ORF">CSSPTR1EN2_LOCUS4669</name>
</gene>
<protein>
    <recommendedName>
        <fullName evidence="4">Las1-like protein</fullName>
    </recommendedName>
</protein>
<evidence type="ECO:0000313" key="3">
    <source>
        <dbReference type="Proteomes" id="UP001497512"/>
    </source>
</evidence>
<feature type="compositionally biased region" description="Basic and acidic residues" evidence="1">
    <location>
        <begin position="259"/>
        <end position="269"/>
    </location>
</feature>
<sequence length="815" mass="90605">MCHAKRGSRQAGEESTIPFWCVLLWEKGYWKRILLCIFCGIRFGVVGCVCGKRFCEPFLVDLLEEEVPWESWQQWHHTRRCLFSSDSALVAKALDRITAWQCRGRVPVAVEITGELISIHQRDPQFTAGLPETAAILPGEMLRMMYAMAIMRLVNGVVDQSQKRNTTSVALRAEAAELPRVLVDIRHEAAHNELPSLPLLQDGSKKALDWLSSHYWDVQQQALHDAQTLLRLKLVQHSEMVHKGLQQPPPTPEQLPLDSEGREKGEKQSRKQLKKKSKEALRSAKQRQRAVFRELLELAQYAVGDVVALLVDGGLLVHDPCQTATTISSASAADFLEADVNNGDDGIVNNPMELSPLSDNMGTEIQRSPTKDDERTAAWKQTISQLSSHIPQLPILLLVEIVERLAGSSSRYNNIMGGSGSPQKLAKTLRVVLDSAGPRERFLEWATWILNEVIPFSDDCRTSGLSGRSAARIGSRHKIRRSVGLSKELLRELVGICLCSSNMDKFLLKLIPLLAEYFGDSSYARCLARLAGLGGEGLLKEDTLSKGGVYSVEPSDTSERDDRQSLGLGNASNNTNSLLDNMTTTRISPELAVKEAKQQQQAILNSRSVVAREGLEEEHVQSIAGKRRSQNNAGQHCKIVASWRPCAVGMLPSSVDCMGIIPKFSVNNIEDDHDVLSTIEVTKGKKLGVGEEDEDHQQAAATTVKDSETASTQTTDQQQEEEETTVSSCKKRKELESLHADEEQEGPPENDVPAKRRQQAEEMNKNCPIDINHPPATNGEDEDEKYPRWRGIFLLQRESLEPHIVEELQAAICLL</sequence>